<evidence type="ECO:0000256" key="1">
    <source>
        <dbReference type="ARBA" id="ARBA00004370"/>
    </source>
</evidence>
<dbReference type="EMBL" id="CAJPDQ010000005">
    <property type="protein sequence ID" value="CAF9910099.1"/>
    <property type="molecule type" value="Genomic_DNA"/>
</dbReference>
<dbReference type="AlphaFoldDB" id="A0A8H3EP58"/>
<accession>A0A8H3EP58</accession>
<feature type="transmembrane region" description="Helical" evidence="5">
    <location>
        <begin position="12"/>
        <end position="37"/>
    </location>
</feature>
<dbReference type="GO" id="GO:0016020">
    <property type="term" value="C:membrane"/>
    <property type="evidence" value="ECO:0007669"/>
    <property type="project" value="UniProtKB-SubCell"/>
</dbReference>
<dbReference type="Gene3D" id="1.20.120.550">
    <property type="entry name" value="Membrane associated eicosanoid/glutathione metabolism-like domain"/>
    <property type="match status" value="1"/>
</dbReference>
<keyword evidence="7" id="KW-1185">Reference proteome</keyword>
<organism evidence="6 7">
    <name type="scientific">Gomphillus americanus</name>
    <dbReference type="NCBI Taxonomy" id="1940652"/>
    <lineage>
        <taxon>Eukaryota</taxon>
        <taxon>Fungi</taxon>
        <taxon>Dikarya</taxon>
        <taxon>Ascomycota</taxon>
        <taxon>Pezizomycotina</taxon>
        <taxon>Lecanoromycetes</taxon>
        <taxon>OSLEUM clade</taxon>
        <taxon>Ostropomycetidae</taxon>
        <taxon>Ostropales</taxon>
        <taxon>Graphidaceae</taxon>
        <taxon>Gomphilloideae</taxon>
        <taxon>Gomphillus</taxon>
    </lineage>
</organism>
<evidence type="ECO:0000256" key="5">
    <source>
        <dbReference type="SAM" id="Phobius"/>
    </source>
</evidence>
<evidence type="ECO:0000313" key="6">
    <source>
        <dbReference type="EMBL" id="CAF9910099.1"/>
    </source>
</evidence>
<gene>
    <name evidence="6" type="ORF">GOMPHAMPRED_006954</name>
</gene>
<dbReference type="SUPFAM" id="SSF161084">
    <property type="entry name" value="MAPEG domain-like"/>
    <property type="match status" value="1"/>
</dbReference>
<sequence length="170" mass="18298">MAAAIFDTTRNLSLYSIPAAWVLSIIPHFYAASLGAFDNKSPRSYTKDAAGDQKLDKSTKDAIIRAEGAQQNGFENIGLFAAAVVIGNVAKLDNSTLNTLSGAYLASRVVYNLLYINGTTDFLGKLNKFEQCADLGLIEAANLRSGTFLTGIGIIWTLFIKSGNVLRNQL</sequence>
<proteinExistence type="predicted"/>
<keyword evidence="2 5" id="KW-0812">Transmembrane</keyword>
<protein>
    <submittedName>
        <fullName evidence="6">Uncharacterized protein</fullName>
    </submittedName>
</protein>
<keyword evidence="4 5" id="KW-0472">Membrane</keyword>
<evidence type="ECO:0000256" key="2">
    <source>
        <dbReference type="ARBA" id="ARBA00022692"/>
    </source>
</evidence>
<dbReference type="PANTHER" id="PTHR35371:SF1">
    <property type="entry name" value="BLR7753 PROTEIN"/>
    <property type="match status" value="1"/>
</dbReference>
<dbReference type="Proteomes" id="UP000664169">
    <property type="component" value="Unassembled WGS sequence"/>
</dbReference>
<evidence type="ECO:0000256" key="3">
    <source>
        <dbReference type="ARBA" id="ARBA00022989"/>
    </source>
</evidence>
<name>A0A8H3EP58_9LECA</name>
<evidence type="ECO:0000256" key="4">
    <source>
        <dbReference type="ARBA" id="ARBA00023136"/>
    </source>
</evidence>
<dbReference type="PANTHER" id="PTHR35371">
    <property type="entry name" value="INNER MEMBRANE PROTEIN"/>
    <property type="match status" value="1"/>
</dbReference>
<comment type="caution">
    <text evidence="6">The sequence shown here is derived from an EMBL/GenBank/DDBJ whole genome shotgun (WGS) entry which is preliminary data.</text>
</comment>
<evidence type="ECO:0000313" key="7">
    <source>
        <dbReference type="Proteomes" id="UP000664169"/>
    </source>
</evidence>
<dbReference type="InterPro" id="IPR023352">
    <property type="entry name" value="MAPEG-like_dom_sf"/>
</dbReference>
<reference evidence="6" key="1">
    <citation type="submission" date="2021-03" db="EMBL/GenBank/DDBJ databases">
        <authorList>
            <person name="Tagirdzhanova G."/>
        </authorList>
    </citation>
    <scope>NUCLEOTIDE SEQUENCE</scope>
</reference>
<dbReference type="Pfam" id="PF01124">
    <property type="entry name" value="MAPEG"/>
    <property type="match status" value="1"/>
</dbReference>
<dbReference type="OrthoDB" id="2122304at2759"/>
<keyword evidence="3 5" id="KW-1133">Transmembrane helix</keyword>
<comment type="subcellular location">
    <subcellularLocation>
        <location evidence="1">Membrane</location>
    </subcellularLocation>
</comment>
<dbReference type="InterPro" id="IPR001129">
    <property type="entry name" value="Membr-assoc_MAPEG"/>
</dbReference>